<accession>A0A179HTI1</accession>
<gene>
    <name evidence="2" type="ORF">VFPFJ_02839</name>
</gene>
<name>A0A179HTI1_PURLI</name>
<sequence>MTYMLRIVHYTHIHLHEVHAAPSRARLLFTACRARSIPPSLFVVCCCRCRCRGRRRQSQRRSNPRIPQDQPSVGQYPPHTLQLQLASGKGLFRRVPSNKKKRAESAEHVCMQAGSPSCMRMVSLGCLFCAPRAETPVLANDQSCLSAAPPDG</sequence>
<evidence type="ECO:0000313" key="2">
    <source>
        <dbReference type="EMBL" id="OAQ93677.1"/>
    </source>
</evidence>
<protein>
    <submittedName>
        <fullName evidence="2">Uncharacterized protein</fullName>
    </submittedName>
</protein>
<proteinExistence type="predicted"/>
<evidence type="ECO:0000313" key="3">
    <source>
        <dbReference type="Proteomes" id="UP000078340"/>
    </source>
</evidence>
<dbReference type="EMBL" id="LSBI01000002">
    <property type="protein sequence ID" value="OAQ93677.1"/>
    <property type="molecule type" value="Genomic_DNA"/>
</dbReference>
<dbReference type="Proteomes" id="UP000078340">
    <property type="component" value="Unassembled WGS sequence"/>
</dbReference>
<reference evidence="2 3" key="1">
    <citation type="submission" date="2016-02" db="EMBL/GenBank/DDBJ databases">
        <title>Biosynthesis of antibiotic leucinostatins and their inhibition on Phytophthora in bio-control Purpureocillium lilacinum.</title>
        <authorList>
            <person name="Wang G."/>
            <person name="Liu Z."/>
            <person name="Lin R."/>
            <person name="Li E."/>
            <person name="Mao Z."/>
            <person name="Ling J."/>
            <person name="Yin W."/>
            <person name="Xie B."/>
        </authorList>
    </citation>
    <scope>NUCLEOTIDE SEQUENCE [LARGE SCALE GENOMIC DNA]</scope>
    <source>
        <strain evidence="2">PLFJ-1</strain>
    </source>
</reference>
<evidence type="ECO:0000256" key="1">
    <source>
        <dbReference type="SAM" id="MobiDB-lite"/>
    </source>
</evidence>
<comment type="caution">
    <text evidence="2">The sequence shown here is derived from an EMBL/GenBank/DDBJ whole genome shotgun (WGS) entry which is preliminary data.</text>
</comment>
<organism evidence="2 3">
    <name type="scientific">Purpureocillium lilacinum</name>
    <name type="common">Paecilomyces lilacinus</name>
    <dbReference type="NCBI Taxonomy" id="33203"/>
    <lineage>
        <taxon>Eukaryota</taxon>
        <taxon>Fungi</taxon>
        <taxon>Dikarya</taxon>
        <taxon>Ascomycota</taxon>
        <taxon>Pezizomycotina</taxon>
        <taxon>Sordariomycetes</taxon>
        <taxon>Hypocreomycetidae</taxon>
        <taxon>Hypocreales</taxon>
        <taxon>Ophiocordycipitaceae</taxon>
        <taxon>Purpureocillium</taxon>
    </lineage>
</organism>
<feature type="region of interest" description="Disordered" evidence="1">
    <location>
        <begin position="58"/>
        <end position="78"/>
    </location>
</feature>
<dbReference type="AlphaFoldDB" id="A0A179HTI1"/>